<evidence type="ECO:0000256" key="2">
    <source>
        <dbReference type="SAM" id="MobiDB-lite"/>
    </source>
</evidence>
<name>A0ABD3MU49_9STRA</name>
<gene>
    <name evidence="3" type="ORF">ACHAWO_001141</name>
</gene>
<evidence type="ECO:0000313" key="3">
    <source>
        <dbReference type="EMBL" id="KAL3766709.1"/>
    </source>
</evidence>
<organism evidence="3 4">
    <name type="scientific">Cyclotella atomus</name>
    <dbReference type="NCBI Taxonomy" id="382360"/>
    <lineage>
        <taxon>Eukaryota</taxon>
        <taxon>Sar</taxon>
        <taxon>Stramenopiles</taxon>
        <taxon>Ochrophyta</taxon>
        <taxon>Bacillariophyta</taxon>
        <taxon>Coscinodiscophyceae</taxon>
        <taxon>Thalassiosirophycidae</taxon>
        <taxon>Stephanodiscales</taxon>
        <taxon>Stephanodiscaceae</taxon>
        <taxon>Cyclotella</taxon>
    </lineage>
</organism>
<sequence length="382" mass="43171">MNESNNHSSVPPKPPSKGFHGKTAKKNNLHQKKRKRARSVAPTAPAQDAASDQTEEMPARTIRQRLETKGARKYATNSELQSELKRVYEELDRSQSSIAEKDKIIASLSKKINTLKDQVSSASDAIRKANATTKEAESATRTMHNKAQNEISKLKIALHEKDEDIAALKSSMHDTVRAEVDAVVDKMEDRRNRHVDKLTKQKKTTLNKTIKEMDSQIKHFSHVADHNRDLVAEQALEIGRLKRSHEQAVLQLNKSYAKSLHSLRSEHADKLATLKATIAEKEEHVRDLEDLANDVAEECHVANTNAEISAAKQHDFGYYDMSTVLTCMESAFHEIIDEPSLFLDEEFMMDKLFGNIIDKVPPLREYLEHACLEERVSLTFTG</sequence>
<accession>A0ABD3MU49</accession>
<reference evidence="3 4" key="1">
    <citation type="submission" date="2024-10" db="EMBL/GenBank/DDBJ databases">
        <title>Updated reference genomes for cyclostephanoid diatoms.</title>
        <authorList>
            <person name="Roberts W.R."/>
            <person name="Alverson A.J."/>
        </authorList>
    </citation>
    <scope>NUCLEOTIDE SEQUENCE [LARGE SCALE GENOMIC DNA]</scope>
    <source>
        <strain evidence="3 4">AJA010-31</strain>
    </source>
</reference>
<feature type="coiled-coil region" evidence="1">
    <location>
        <begin position="271"/>
        <end position="298"/>
    </location>
</feature>
<dbReference type="AlphaFoldDB" id="A0ABD3MU49"/>
<feature type="region of interest" description="Disordered" evidence="2">
    <location>
        <begin position="1"/>
        <end position="59"/>
    </location>
</feature>
<feature type="compositionally biased region" description="Basic residues" evidence="2">
    <location>
        <begin position="19"/>
        <end position="38"/>
    </location>
</feature>
<comment type="caution">
    <text evidence="3">The sequence shown here is derived from an EMBL/GenBank/DDBJ whole genome shotgun (WGS) entry which is preliminary data.</text>
</comment>
<proteinExistence type="predicted"/>
<evidence type="ECO:0000256" key="1">
    <source>
        <dbReference type="SAM" id="Coils"/>
    </source>
</evidence>
<dbReference type="Proteomes" id="UP001530400">
    <property type="component" value="Unassembled WGS sequence"/>
</dbReference>
<protein>
    <submittedName>
        <fullName evidence="3">Uncharacterized protein</fullName>
    </submittedName>
</protein>
<feature type="coiled-coil region" evidence="1">
    <location>
        <begin position="77"/>
        <end position="164"/>
    </location>
</feature>
<keyword evidence="1" id="KW-0175">Coiled coil</keyword>
<dbReference type="EMBL" id="JALLPJ020001381">
    <property type="protein sequence ID" value="KAL3766709.1"/>
    <property type="molecule type" value="Genomic_DNA"/>
</dbReference>
<keyword evidence="4" id="KW-1185">Reference proteome</keyword>
<evidence type="ECO:0000313" key="4">
    <source>
        <dbReference type="Proteomes" id="UP001530400"/>
    </source>
</evidence>